<dbReference type="RefSeq" id="YP_009151134.1">
    <property type="nucleotide sequence ID" value="NC_027366.1"/>
</dbReference>
<dbReference type="KEGG" id="vg:24607074"/>
<organism evidence="1 2">
    <name type="scientific">Bacillus phage Mater</name>
    <dbReference type="NCBI Taxonomy" id="1540090"/>
    <lineage>
        <taxon>Viruses</taxon>
        <taxon>Duplodnaviria</taxon>
        <taxon>Heunggongvirae</taxon>
        <taxon>Uroviricota</taxon>
        <taxon>Caudoviricetes</taxon>
        <taxon>Herelleviridae</taxon>
        <taxon>Bastillevirinae</taxon>
        <taxon>Matervirus</taxon>
        <taxon>Matervirus mater</taxon>
    </lineage>
</organism>
<dbReference type="OrthoDB" id="9032at10239"/>
<evidence type="ECO:0000313" key="2">
    <source>
        <dbReference type="Proteomes" id="UP000030206"/>
    </source>
</evidence>
<gene>
    <name evidence="1" type="ORF">CPT_Mater175</name>
</gene>
<dbReference type="EMBL" id="KM236245">
    <property type="protein sequence ID" value="AIW03332.1"/>
    <property type="molecule type" value="Genomic_DNA"/>
</dbReference>
<keyword evidence="2" id="KW-1185">Reference proteome</keyword>
<reference evidence="1 2" key="1">
    <citation type="submission" date="2014-07" db="EMBL/GenBank/DDBJ databases">
        <title>Complete Genome of Bacillus megaterium Myophage Mater.</title>
        <authorList>
            <person name="Lancaster J.C."/>
            <person name="Hodde M.K."/>
            <person name="Hernandez A.C."/>
            <person name="Everett G.F.K."/>
        </authorList>
    </citation>
    <scope>NUCLEOTIDE SEQUENCE [LARGE SCALE GENOMIC DNA]</scope>
</reference>
<accession>A0A0A0RMW5</accession>
<evidence type="ECO:0000313" key="1">
    <source>
        <dbReference type="EMBL" id="AIW03332.1"/>
    </source>
</evidence>
<name>A0A0A0RMW5_9CAUD</name>
<dbReference type="Pfam" id="PF23932">
    <property type="entry name" value="SP10_terminator"/>
    <property type="match status" value="1"/>
</dbReference>
<dbReference type="GeneID" id="24607074"/>
<dbReference type="InterPro" id="IPR056960">
    <property type="entry name" value="SP10_terminator"/>
</dbReference>
<proteinExistence type="predicted"/>
<sequence length="287" mass="32596">MLPSIDTYLYDQIETKLKIILENRYIIEEILKGVQPDIAKNFMRAYTGDTAREIPIVYTMPQDKEKQQGAIYIGLREGLESKTSIGNLEGTYAFKDTGLRKEAVTVQATENEERCYFEVTERIADLNNVEGLEFARSDNVTTDKNRIYFTYDAELVGKTFNVNYVAMAAIGDEYGLKKGFTTTEQYSVLVVSTNMNTVRCLDLILKAILILMRSNPEESTSFLLQRLQFGQIEEIPVGTEENPEMLYGRESIVTYTTSYSLDAPIIDTVLEKIILNINYELGGEQRG</sequence>
<dbReference type="Proteomes" id="UP000030206">
    <property type="component" value="Segment"/>
</dbReference>
<protein>
    <submittedName>
        <fullName evidence="1">Uncharacterized protein</fullName>
    </submittedName>
</protein>